<evidence type="ECO:0000256" key="2">
    <source>
        <dbReference type="ARBA" id="ARBA00011322"/>
    </source>
</evidence>
<evidence type="ECO:0000256" key="1">
    <source>
        <dbReference type="ARBA" id="ARBA00006930"/>
    </source>
</evidence>
<reference evidence="6 7" key="1">
    <citation type="submission" date="2016-10" db="EMBL/GenBank/DDBJ databases">
        <title>Paenibacillus species isolates.</title>
        <authorList>
            <person name="Beno S.M."/>
        </authorList>
    </citation>
    <scope>NUCLEOTIDE SEQUENCE [LARGE SCALE GENOMIC DNA]</scope>
    <source>
        <strain evidence="6 7">FSL R5-0923</strain>
    </source>
</reference>
<dbReference type="RefSeq" id="WP_076301013.1">
    <property type="nucleotide sequence ID" value="NZ_MPTD01000030.1"/>
</dbReference>
<evidence type="ECO:0000259" key="5">
    <source>
        <dbReference type="Pfam" id="PF13476"/>
    </source>
</evidence>
<dbReference type="InterPro" id="IPR038729">
    <property type="entry name" value="Rad50/SbcC_AAA"/>
</dbReference>
<accession>A0ABX3H8C2</accession>
<feature type="domain" description="Rad50/SbcC-type AAA" evidence="5">
    <location>
        <begin position="11"/>
        <end position="319"/>
    </location>
</feature>
<gene>
    <name evidence="6" type="ORF">BSK51_29015</name>
</gene>
<dbReference type="EMBL" id="MPTD01000030">
    <property type="protein sequence ID" value="OMD45469.1"/>
    <property type="molecule type" value="Genomic_DNA"/>
</dbReference>
<dbReference type="Gene3D" id="3.40.50.300">
    <property type="entry name" value="P-loop containing nucleotide triphosphate hydrolases"/>
    <property type="match status" value="2"/>
</dbReference>
<evidence type="ECO:0000313" key="6">
    <source>
        <dbReference type="EMBL" id="OMD45469.1"/>
    </source>
</evidence>
<evidence type="ECO:0000256" key="4">
    <source>
        <dbReference type="SAM" id="Coils"/>
    </source>
</evidence>
<evidence type="ECO:0000313" key="7">
    <source>
        <dbReference type="Proteomes" id="UP000187313"/>
    </source>
</evidence>
<dbReference type="PANTHER" id="PTHR32114:SF2">
    <property type="entry name" value="ABC TRANSPORTER ABCH.3"/>
    <property type="match status" value="1"/>
</dbReference>
<organism evidence="6 7">
    <name type="scientific">Paenibacillus odorifer</name>
    <dbReference type="NCBI Taxonomy" id="189426"/>
    <lineage>
        <taxon>Bacteria</taxon>
        <taxon>Bacillati</taxon>
        <taxon>Bacillota</taxon>
        <taxon>Bacilli</taxon>
        <taxon>Bacillales</taxon>
        <taxon>Paenibacillaceae</taxon>
        <taxon>Paenibacillus</taxon>
    </lineage>
</organism>
<evidence type="ECO:0000256" key="3">
    <source>
        <dbReference type="ARBA" id="ARBA00013368"/>
    </source>
</evidence>
<feature type="coiled-coil region" evidence="4">
    <location>
        <begin position="264"/>
        <end position="319"/>
    </location>
</feature>
<comment type="caution">
    <text evidence="6">The sequence shown here is derived from an EMBL/GenBank/DDBJ whole genome shotgun (WGS) entry which is preliminary data.</text>
</comment>
<dbReference type="Proteomes" id="UP000187313">
    <property type="component" value="Unassembled WGS sequence"/>
</dbReference>
<dbReference type="PANTHER" id="PTHR32114">
    <property type="entry name" value="ABC TRANSPORTER ABCH.3"/>
    <property type="match status" value="1"/>
</dbReference>
<comment type="subunit">
    <text evidence="2">Heterodimer of SbcC and SbcD.</text>
</comment>
<keyword evidence="4" id="KW-0175">Coiled coil</keyword>
<dbReference type="InterPro" id="IPR027417">
    <property type="entry name" value="P-loop_NTPase"/>
</dbReference>
<proteinExistence type="inferred from homology"/>
<sequence>MNNIYLPELKKIEIRNFSLYQKDIIYEFIHGLNLIIGGNGMGKTSFINLIKYGLIGSYKKDLDVRTYKGERRQGRLQYSPDYFKNRMSGNYDQDIKAEVELTFDVCNTTFIVTRGLYEITLKSVFVTENGEGFFLPGEQIRQDKYERLNEDEKSNLLQGRYESLVAEKTNINDFNDIIFFVNQILFFGEDRKTIVWDSSIQGRLSSKYFNDPALDEKFQETKRQAKYHDSIARHKSEDMRAISKILKRIEGESGDKEVNALNEINLSKRKLEKYTLNLNEAQIERKDRENRMSVYVNERININKKIKDLEQKIREEESKIYQRIWGTLNPNYKIYEDNLKVIHSCPMCNQHITEKFVIEEDNCFLCNQSIRVEQELPKHVTDMKDDLSEMLLLSQRCEKEIYNIEIELHKLDQEYNKLKREVFELQSRLRDIDHNLYSKDDKSQESYTYTAMMSEMEELEREKKENSSKSDEYNKMADDILKKIENNLSNITKELSSMFADFAGDFLGMNSKLSFDSMEGEEVKRYIPVIDGKPRLNSLELSESQRFFTDQSFRMSLLRFFYTTPSFFVCETPDSSLDISYEANAAQIFLKYLNKPNTLIITSNFNNSEFLDLIIDKTPKLNYLNLLEHGRISSIQRDSKVLSEISKRIEEKIVAKS</sequence>
<dbReference type="Pfam" id="PF13476">
    <property type="entry name" value="AAA_23"/>
    <property type="match status" value="1"/>
</dbReference>
<comment type="similarity">
    <text evidence="1">Belongs to the SMC family. SbcC subfamily.</text>
</comment>
<dbReference type="SUPFAM" id="SSF52540">
    <property type="entry name" value="P-loop containing nucleoside triphosphate hydrolases"/>
    <property type="match status" value="2"/>
</dbReference>
<protein>
    <recommendedName>
        <fullName evidence="3">Nuclease SbcCD subunit C</fullName>
    </recommendedName>
</protein>
<name>A0ABX3H8C2_9BACL</name>
<keyword evidence="7" id="KW-1185">Reference proteome</keyword>
<feature type="coiled-coil region" evidence="4">
    <location>
        <begin position="394"/>
        <end position="501"/>
    </location>
</feature>